<dbReference type="Proteomes" id="UP001177003">
    <property type="component" value="Chromosome 0"/>
</dbReference>
<gene>
    <name evidence="1" type="ORF">LSALG_LOCUS2821</name>
</gene>
<evidence type="ECO:0000313" key="1">
    <source>
        <dbReference type="EMBL" id="CAI9262062.1"/>
    </source>
</evidence>
<proteinExistence type="predicted"/>
<name>A0AA35VJG0_LACSI</name>
<dbReference type="EMBL" id="OX465086">
    <property type="protein sequence ID" value="CAI9262062.1"/>
    <property type="molecule type" value="Genomic_DNA"/>
</dbReference>
<reference evidence="1" key="1">
    <citation type="submission" date="2023-04" db="EMBL/GenBank/DDBJ databases">
        <authorList>
            <person name="Vijverberg K."/>
            <person name="Xiong W."/>
            <person name="Schranz E."/>
        </authorList>
    </citation>
    <scope>NUCLEOTIDE SEQUENCE</scope>
</reference>
<sequence>MDSSSFSSMDRVNFRTQVLTRHLKNHHNAATDLLHTAPCVSYSPPELSEPPLNFNTKMLRELLDGQNIADIDYMFNLMMQSNLFCPRERGGKVFVAPDFNQSMEQQREMTMRRIDYFKEMGVFDGWFSKKGHEGELWRFAVAETASVFDHSQAIKLGVHFFLWYV</sequence>
<evidence type="ECO:0000313" key="2">
    <source>
        <dbReference type="Proteomes" id="UP001177003"/>
    </source>
</evidence>
<accession>A0AA35VJG0</accession>
<organism evidence="1 2">
    <name type="scientific">Lactuca saligna</name>
    <name type="common">Willowleaf lettuce</name>
    <dbReference type="NCBI Taxonomy" id="75948"/>
    <lineage>
        <taxon>Eukaryota</taxon>
        <taxon>Viridiplantae</taxon>
        <taxon>Streptophyta</taxon>
        <taxon>Embryophyta</taxon>
        <taxon>Tracheophyta</taxon>
        <taxon>Spermatophyta</taxon>
        <taxon>Magnoliopsida</taxon>
        <taxon>eudicotyledons</taxon>
        <taxon>Gunneridae</taxon>
        <taxon>Pentapetalae</taxon>
        <taxon>asterids</taxon>
        <taxon>campanulids</taxon>
        <taxon>Asterales</taxon>
        <taxon>Asteraceae</taxon>
        <taxon>Cichorioideae</taxon>
        <taxon>Cichorieae</taxon>
        <taxon>Lactucinae</taxon>
        <taxon>Lactuca</taxon>
    </lineage>
</organism>
<keyword evidence="2" id="KW-1185">Reference proteome</keyword>
<dbReference type="AlphaFoldDB" id="A0AA35VJG0"/>
<protein>
    <submittedName>
        <fullName evidence="1">Uncharacterized protein</fullName>
    </submittedName>
</protein>